<dbReference type="EMBL" id="KR029584">
    <property type="protein sequence ID" value="AKH46543.1"/>
    <property type="molecule type" value="Genomic_DNA"/>
</dbReference>
<sequence length="62" mass="7510">MILNHTIFFIPKLIFYKTHFFPGWGSGYGGYRNMFPSYLIRSNNIKIRFIFFCLNKKRPLFP</sequence>
<reference evidence="1" key="1">
    <citation type="journal article" date="2015" name="Front. Microbiol.">
        <title>Combining genomic sequencing methods to explore viral diversity and reveal potential virus-host interactions.</title>
        <authorList>
            <person name="Chow C.E."/>
            <person name="Winget D.M."/>
            <person name="White R.A.III."/>
            <person name="Hallam S.J."/>
            <person name="Suttle C.A."/>
        </authorList>
    </citation>
    <scope>NUCLEOTIDE SEQUENCE</scope>
    <source>
        <strain evidence="1">Anoxic3_9</strain>
    </source>
</reference>
<proteinExistence type="predicted"/>
<evidence type="ECO:0000313" key="1">
    <source>
        <dbReference type="EMBL" id="AKH46543.1"/>
    </source>
</evidence>
<protein>
    <submittedName>
        <fullName evidence="1">Uncharacterized protein</fullName>
    </submittedName>
</protein>
<reference evidence="1" key="2">
    <citation type="submission" date="2015-03" db="EMBL/GenBank/DDBJ databases">
        <authorList>
            <person name="Chow C.-E.T."/>
            <person name="Winget D.M."/>
            <person name="White R.A.III."/>
            <person name="Hallam S.J."/>
            <person name="Suttle C.A."/>
        </authorList>
    </citation>
    <scope>NUCLEOTIDE SEQUENCE</scope>
    <source>
        <strain evidence="1">Anoxic3_9</strain>
    </source>
</reference>
<name>A0A0F7L4W7_9VIRU</name>
<accession>A0A0F7L4W7</accession>
<organism evidence="1">
    <name type="scientific">uncultured marine virus</name>
    <dbReference type="NCBI Taxonomy" id="186617"/>
    <lineage>
        <taxon>Viruses</taxon>
        <taxon>environmental samples</taxon>
    </lineage>
</organism>